<dbReference type="InterPro" id="IPR018773">
    <property type="entry name" value="MeTrfase_reg_dom_prd"/>
</dbReference>
<keyword evidence="2" id="KW-0808">Transferase</keyword>
<dbReference type="Proteomes" id="UP000470302">
    <property type="component" value="Unassembled WGS sequence"/>
</dbReference>
<dbReference type="GO" id="GO:0032259">
    <property type="term" value="P:methylation"/>
    <property type="evidence" value="ECO:0007669"/>
    <property type="project" value="UniProtKB-KW"/>
</dbReference>
<protein>
    <submittedName>
        <fullName evidence="2">Methyltransferase</fullName>
    </submittedName>
</protein>
<comment type="caution">
    <text evidence="2">The sequence shown here is derived from an EMBL/GenBank/DDBJ whole genome shotgun (WGS) entry which is preliminary data.</text>
</comment>
<dbReference type="CDD" id="cd02440">
    <property type="entry name" value="AdoMet_MTases"/>
    <property type="match status" value="1"/>
</dbReference>
<reference evidence="2 3" key="1">
    <citation type="submission" date="2020-01" db="EMBL/GenBank/DDBJ databases">
        <title>Novel species isolated from a subtropical stream in China.</title>
        <authorList>
            <person name="Lu H."/>
        </authorList>
    </citation>
    <scope>NUCLEOTIDE SEQUENCE [LARGE SCALE GENOMIC DNA]</scope>
    <source>
        <strain evidence="2 3">FT82W</strain>
    </source>
</reference>
<evidence type="ECO:0000313" key="2">
    <source>
        <dbReference type="EMBL" id="MYM89942.1"/>
    </source>
</evidence>
<dbReference type="EMBL" id="WWCW01000095">
    <property type="protein sequence ID" value="MYM89942.1"/>
    <property type="molecule type" value="Genomic_DNA"/>
</dbReference>
<organism evidence="2 3">
    <name type="scientific">Duganella vulcania</name>
    <dbReference type="NCBI Taxonomy" id="2692166"/>
    <lineage>
        <taxon>Bacteria</taxon>
        <taxon>Pseudomonadati</taxon>
        <taxon>Pseudomonadota</taxon>
        <taxon>Betaproteobacteria</taxon>
        <taxon>Burkholderiales</taxon>
        <taxon>Oxalobacteraceae</taxon>
        <taxon>Telluria group</taxon>
        <taxon>Duganella</taxon>
    </lineage>
</organism>
<dbReference type="RefSeq" id="WP_161098795.1">
    <property type="nucleotide sequence ID" value="NZ_WWCW01000095.1"/>
</dbReference>
<proteinExistence type="predicted"/>
<dbReference type="InterPro" id="IPR029063">
    <property type="entry name" value="SAM-dependent_MTases_sf"/>
</dbReference>
<feature type="domain" description="Methyltransferase regulatory" evidence="1">
    <location>
        <begin position="216"/>
        <end position="299"/>
    </location>
</feature>
<gene>
    <name evidence="2" type="ORF">GTP91_22575</name>
</gene>
<keyword evidence="2" id="KW-0489">Methyltransferase</keyword>
<dbReference type="SUPFAM" id="SSF53335">
    <property type="entry name" value="S-adenosyl-L-methionine-dependent methyltransferases"/>
    <property type="match status" value="1"/>
</dbReference>
<evidence type="ECO:0000259" key="1">
    <source>
        <dbReference type="Pfam" id="PF10119"/>
    </source>
</evidence>
<evidence type="ECO:0000313" key="3">
    <source>
        <dbReference type="Proteomes" id="UP000470302"/>
    </source>
</evidence>
<dbReference type="Pfam" id="PF10119">
    <property type="entry name" value="MethyTransf_Reg"/>
    <property type="match status" value="1"/>
</dbReference>
<accession>A0A845G8Z3</accession>
<dbReference type="GO" id="GO:0008168">
    <property type="term" value="F:methyltransferase activity"/>
    <property type="evidence" value="ECO:0007669"/>
    <property type="project" value="UniProtKB-KW"/>
</dbReference>
<sequence length="511" mass="55959">MTDWTSGYVADVGYTYGYYDFLNPLRVNLALLKAGLAPPQVATACELGFGQGLSVNVHGAASGVQWYGTDFNPAQAGYAQALADGIDGGPRLFDQSFAEFCGRADLPDFDFIGIHGIWSWISDENRAVIVDFVRRKLKAGGVLYISYNTQPGHAAMVPMRDLMTQHAATLTPPGAGVLAKVEGALAFANRLMAADPLYARANPQIAERVKRMETLDRHYLAHEYFNRDWLPMSFADMAGLLSSAKLDFACSAAFNDLVVALNVTPEQQALLKELSDPTFRESVYDFMVCQQFRRDYWIKGKRRLQAIECADQVRAQRVVLCEPPETIVLTIKGALGEGTLSEAIYTPLVKLLGDHAVRTLGEIEAALRGENITLAQLHEACLLLAHKGVLTSAQEPAVAEARRPHTDRLNRRLLRQARGGAEVSTLASPVTGNGIAAGRFQQLFVGAILQGRQHPSEWAHQAWQALKASQQTITKNGVALIGDEQNLAELASQATEFRERRLPLLRAMGII</sequence>
<dbReference type="Gene3D" id="3.40.50.150">
    <property type="entry name" value="Vaccinia Virus protein VP39"/>
    <property type="match status" value="1"/>
</dbReference>
<dbReference type="AlphaFoldDB" id="A0A845G8Z3"/>
<name>A0A845G8Z3_9BURK</name>